<evidence type="ECO:0000256" key="7">
    <source>
        <dbReference type="ARBA" id="ARBA00038093"/>
    </source>
</evidence>
<proteinExistence type="inferred from homology"/>
<dbReference type="PANTHER" id="PTHR33653">
    <property type="entry name" value="RIBONUCLEASE VAPC2"/>
    <property type="match status" value="1"/>
</dbReference>
<dbReference type="SUPFAM" id="SSF88723">
    <property type="entry name" value="PIN domain-like"/>
    <property type="match status" value="1"/>
</dbReference>
<keyword evidence="2" id="KW-1277">Toxin-antitoxin system</keyword>
<keyword evidence="6" id="KW-0460">Magnesium</keyword>
<feature type="domain" description="PIN" evidence="8">
    <location>
        <begin position="7"/>
        <end position="123"/>
    </location>
</feature>
<dbReference type="EMBL" id="JACJPW010000046">
    <property type="protein sequence ID" value="MBD2182982.1"/>
    <property type="molecule type" value="Genomic_DNA"/>
</dbReference>
<evidence type="ECO:0000313" key="10">
    <source>
        <dbReference type="Proteomes" id="UP000641646"/>
    </source>
</evidence>
<keyword evidence="4" id="KW-0479">Metal-binding</keyword>
<accession>A0A926VHV2</accession>
<comment type="similarity">
    <text evidence="7">Belongs to the PINc/VapC protein family.</text>
</comment>
<dbReference type="InterPro" id="IPR002716">
    <property type="entry name" value="PIN_dom"/>
</dbReference>
<protein>
    <submittedName>
        <fullName evidence="9">Type II toxin-antitoxin system VapC family toxin</fullName>
    </submittedName>
</protein>
<evidence type="ECO:0000313" key="9">
    <source>
        <dbReference type="EMBL" id="MBD2182982.1"/>
    </source>
</evidence>
<dbReference type="Pfam" id="PF01850">
    <property type="entry name" value="PIN"/>
    <property type="match status" value="1"/>
</dbReference>
<dbReference type="InterPro" id="IPR050556">
    <property type="entry name" value="Type_II_TA_system_RNase"/>
</dbReference>
<evidence type="ECO:0000256" key="6">
    <source>
        <dbReference type="ARBA" id="ARBA00022842"/>
    </source>
</evidence>
<dbReference type="RefSeq" id="WP_190466371.1">
    <property type="nucleotide sequence ID" value="NZ_JACJPW010000046.1"/>
</dbReference>
<organism evidence="9 10">
    <name type="scientific">Aerosakkonema funiforme FACHB-1375</name>
    <dbReference type="NCBI Taxonomy" id="2949571"/>
    <lineage>
        <taxon>Bacteria</taxon>
        <taxon>Bacillati</taxon>
        <taxon>Cyanobacteriota</taxon>
        <taxon>Cyanophyceae</taxon>
        <taxon>Oscillatoriophycideae</taxon>
        <taxon>Aerosakkonematales</taxon>
        <taxon>Aerosakkonemataceae</taxon>
        <taxon>Aerosakkonema</taxon>
    </lineage>
</organism>
<evidence type="ECO:0000256" key="3">
    <source>
        <dbReference type="ARBA" id="ARBA00022722"/>
    </source>
</evidence>
<evidence type="ECO:0000256" key="2">
    <source>
        <dbReference type="ARBA" id="ARBA00022649"/>
    </source>
</evidence>
<dbReference type="GO" id="GO:0016787">
    <property type="term" value="F:hydrolase activity"/>
    <property type="evidence" value="ECO:0007669"/>
    <property type="project" value="UniProtKB-KW"/>
</dbReference>
<evidence type="ECO:0000256" key="4">
    <source>
        <dbReference type="ARBA" id="ARBA00022723"/>
    </source>
</evidence>
<gene>
    <name evidence="9" type="ORF">H6G03_18250</name>
</gene>
<reference evidence="9" key="1">
    <citation type="journal article" date="2015" name="ISME J.">
        <title>Draft Genome Sequence of Streptomyces incarnatus NRRL8089, which Produces the Nucleoside Antibiotic Sinefungin.</title>
        <authorList>
            <person name="Oshima K."/>
            <person name="Hattori M."/>
            <person name="Shimizu H."/>
            <person name="Fukuda K."/>
            <person name="Nemoto M."/>
            <person name="Inagaki K."/>
            <person name="Tamura T."/>
        </authorList>
    </citation>
    <scope>NUCLEOTIDE SEQUENCE</scope>
    <source>
        <strain evidence="9">FACHB-1375</strain>
    </source>
</reference>
<dbReference type="CDD" id="cd18753">
    <property type="entry name" value="PIN_VapC4-5_FitB-like"/>
    <property type="match status" value="1"/>
</dbReference>
<evidence type="ECO:0000256" key="5">
    <source>
        <dbReference type="ARBA" id="ARBA00022801"/>
    </source>
</evidence>
<reference evidence="9" key="2">
    <citation type="submission" date="2020-08" db="EMBL/GenBank/DDBJ databases">
        <authorList>
            <person name="Chen M."/>
            <person name="Teng W."/>
            <person name="Zhao L."/>
            <person name="Hu C."/>
            <person name="Zhou Y."/>
            <person name="Han B."/>
            <person name="Song L."/>
            <person name="Shu W."/>
        </authorList>
    </citation>
    <scope>NUCLEOTIDE SEQUENCE</scope>
    <source>
        <strain evidence="9">FACHB-1375</strain>
    </source>
</reference>
<dbReference type="AlphaFoldDB" id="A0A926VHV2"/>
<comment type="caution">
    <text evidence="9">The sequence shown here is derived from an EMBL/GenBank/DDBJ whole genome shotgun (WGS) entry which is preliminary data.</text>
</comment>
<dbReference type="GO" id="GO:0046872">
    <property type="term" value="F:metal ion binding"/>
    <property type="evidence" value="ECO:0007669"/>
    <property type="project" value="UniProtKB-KW"/>
</dbReference>
<dbReference type="PANTHER" id="PTHR33653:SF1">
    <property type="entry name" value="RIBONUCLEASE VAPC2"/>
    <property type="match status" value="1"/>
</dbReference>
<keyword evidence="3" id="KW-0540">Nuclease</keyword>
<evidence type="ECO:0000259" key="8">
    <source>
        <dbReference type="Pfam" id="PF01850"/>
    </source>
</evidence>
<dbReference type="GO" id="GO:0004518">
    <property type="term" value="F:nuclease activity"/>
    <property type="evidence" value="ECO:0007669"/>
    <property type="project" value="UniProtKB-KW"/>
</dbReference>
<name>A0A926VHV2_9CYAN</name>
<dbReference type="InterPro" id="IPR029060">
    <property type="entry name" value="PIN-like_dom_sf"/>
</dbReference>
<dbReference type="Gene3D" id="3.40.50.1010">
    <property type="entry name" value="5'-nuclease"/>
    <property type="match status" value="1"/>
</dbReference>
<sequence length="129" mass="14439">MAGETALDTSMAIRYLNSNSDVVVKVTALPIVVLPLTVVGELIFGAENSARSLTNITRYLQFIDTCIVLPMGRQTAALYSQTRLSLRRRGRPIPENDIWIAAQCLENGWKLATNDEHFNYVDGLVVERW</sequence>
<dbReference type="Proteomes" id="UP000641646">
    <property type="component" value="Unassembled WGS sequence"/>
</dbReference>
<keyword evidence="5" id="KW-0378">Hydrolase</keyword>
<comment type="cofactor">
    <cofactor evidence="1">
        <name>Mg(2+)</name>
        <dbReference type="ChEBI" id="CHEBI:18420"/>
    </cofactor>
</comment>
<keyword evidence="10" id="KW-1185">Reference proteome</keyword>
<evidence type="ECO:0000256" key="1">
    <source>
        <dbReference type="ARBA" id="ARBA00001946"/>
    </source>
</evidence>